<keyword evidence="1" id="KW-0812">Transmembrane</keyword>
<name>A0A939B9M8_9BIFI</name>
<protein>
    <submittedName>
        <fullName evidence="2">Uncharacterized protein</fullName>
    </submittedName>
</protein>
<feature type="transmembrane region" description="Helical" evidence="1">
    <location>
        <begin position="208"/>
        <end position="230"/>
    </location>
</feature>
<feature type="transmembrane region" description="Helical" evidence="1">
    <location>
        <begin position="20"/>
        <end position="40"/>
    </location>
</feature>
<feature type="transmembrane region" description="Helical" evidence="1">
    <location>
        <begin position="322"/>
        <end position="340"/>
    </location>
</feature>
<feature type="transmembrane region" description="Helical" evidence="1">
    <location>
        <begin position="140"/>
        <end position="170"/>
    </location>
</feature>
<gene>
    <name evidence="2" type="ORF">H7U32_05065</name>
</gene>
<evidence type="ECO:0000256" key="1">
    <source>
        <dbReference type="SAM" id="Phobius"/>
    </source>
</evidence>
<evidence type="ECO:0000313" key="2">
    <source>
        <dbReference type="EMBL" id="MBM6699694.1"/>
    </source>
</evidence>
<organism evidence="2 3">
    <name type="scientific">Bifidobacterium pullorum subsp. saeculare</name>
    <dbReference type="NCBI Taxonomy" id="78257"/>
    <lineage>
        <taxon>Bacteria</taxon>
        <taxon>Bacillati</taxon>
        <taxon>Actinomycetota</taxon>
        <taxon>Actinomycetes</taxon>
        <taxon>Bifidobacteriales</taxon>
        <taxon>Bifidobacteriaceae</taxon>
        <taxon>Bifidobacterium</taxon>
    </lineage>
</organism>
<proteinExistence type="predicted"/>
<keyword evidence="1" id="KW-1133">Transmembrane helix</keyword>
<sequence length="383" mass="43466">MSRVQRRALRMRLDRRSRNALLFCVLPVMIVAKLLVAYLLPPKYFYDNNRILGMANHALGTVAWEGSYRIAANLFEAINIGDLTTMLEWSVCLGIVLTGVVIVMVTRADAPDFIQSLFILASVGLLNIYIFTIGKDVIQFAFFLAVYVVLMLPIRSATLKIVLSAVVLWYESTFFRAYYVLIAALVLLVYAILTFFRARVHRFTGGTVLLVCVTLFATVWLVLLASSVLMPDAYDQVMTLRDSYSTVMDGNADSATFIQNWISGGGLPVFMANYVIDAFRMMIPVELAIRGLQYWPFFAFQLFVTVYLVNLLRQMNKLNDPTVFLALCVFIGYALASFLFEPDFGSWTRHEAATFPVLHLLVLNRYQRIPLTAREREIERMLG</sequence>
<feature type="transmembrane region" description="Helical" evidence="1">
    <location>
        <begin position="113"/>
        <end position="133"/>
    </location>
</feature>
<feature type="transmembrane region" description="Helical" evidence="1">
    <location>
        <begin position="52"/>
        <end position="75"/>
    </location>
</feature>
<feature type="transmembrane region" description="Helical" evidence="1">
    <location>
        <begin position="87"/>
        <end position="107"/>
    </location>
</feature>
<comment type="caution">
    <text evidence="2">The sequence shown here is derived from an EMBL/GenBank/DDBJ whole genome shotgun (WGS) entry which is preliminary data.</text>
</comment>
<dbReference type="AlphaFoldDB" id="A0A939B9M8"/>
<keyword evidence="3" id="KW-1185">Reference proteome</keyword>
<accession>A0A939B9M8</accession>
<reference evidence="2" key="1">
    <citation type="submission" date="2020-08" db="EMBL/GenBank/DDBJ databases">
        <authorList>
            <person name="Cejkova D."/>
            <person name="Kubasova T."/>
            <person name="Jahodarova E."/>
            <person name="Rychlik I."/>
        </authorList>
    </citation>
    <scope>NUCLEOTIDE SEQUENCE</scope>
    <source>
        <strain evidence="2">An836</strain>
    </source>
</reference>
<feature type="transmembrane region" description="Helical" evidence="1">
    <location>
        <begin position="292"/>
        <end position="310"/>
    </location>
</feature>
<keyword evidence="1" id="KW-0472">Membrane</keyword>
<reference evidence="2" key="2">
    <citation type="journal article" date="2021" name="Sci. Rep.">
        <title>The distribution of antibiotic resistance genes in chicken gut microbiota commensals.</title>
        <authorList>
            <person name="Juricova H."/>
            <person name="Matiasovicova J."/>
            <person name="Kubasova T."/>
            <person name="Cejkova D."/>
            <person name="Rychlik I."/>
        </authorList>
    </citation>
    <scope>NUCLEOTIDE SEQUENCE</scope>
    <source>
        <strain evidence="2">An836</strain>
    </source>
</reference>
<feature type="transmembrane region" description="Helical" evidence="1">
    <location>
        <begin position="176"/>
        <end position="196"/>
    </location>
</feature>
<evidence type="ECO:0000313" key="3">
    <source>
        <dbReference type="Proteomes" id="UP000718821"/>
    </source>
</evidence>
<dbReference type="EMBL" id="JACLYU010000007">
    <property type="protein sequence ID" value="MBM6699694.1"/>
    <property type="molecule type" value="Genomic_DNA"/>
</dbReference>
<dbReference type="Proteomes" id="UP000718821">
    <property type="component" value="Unassembled WGS sequence"/>
</dbReference>